<evidence type="ECO:0000313" key="5">
    <source>
        <dbReference type="EMBL" id="KAK8746844.1"/>
    </source>
</evidence>
<dbReference type="GO" id="GO:0005737">
    <property type="term" value="C:cytoplasm"/>
    <property type="evidence" value="ECO:0007669"/>
    <property type="project" value="TreeGrafter"/>
</dbReference>
<dbReference type="EMBL" id="JARKIK010000016">
    <property type="protein sequence ID" value="KAK8746844.1"/>
    <property type="molecule type" value="Genomic_DNA"/>
</dbReference>
<dbReference type="GO" id="GO:0008537">
    <property type="term" value="C:proteasome activator complex"/>
    <property type="evidence" value="ECO:0007669"/>
    <property type="project" value="InterPro"/>
</dbReference>
<dbReference type="InterPro" id="IPR003186">
    <property type="entry name" value="PA28_C"/>
</dbReference>
<name>A0AAW0Y246_CHEQU</name>
<feature type="non-terminal residue" evidence="5">
    <location>
        <position position="1"/>
    </location>
</feature>
<dbReference type="InterPro" id="IPR036252">
    <property type="entry name" value="Proteasome_activ_sf"/>
</dbReference>
<dbReference type="Pfam" id="PF02251">
    <property type="entry name" value="PA28_N"/>
    <property type="match status" value="1"/>
</dbReference>
<dbReference type="InterPro" id="IPR003185">
    <property type="entry name" value="Proteasome_activ_PA28_N"/>
</dbReference>
<feature type="domain" description="Proteasome activator PA28 C-terminal" evidence="4">
    <location>
        <begin position="116"/>
        <end position="257"/>
    </location>
</feature>
<feature type="domain" description="Proteasome activator PA28 N-terminal" evidence="3">
    <location>
        <begin position="23"/>
        <end position="78"/>
    </location>
</feature>
<dbReference type="GO" id="GO:2000045">
    <property type="term" value="P:regulation of G1/S transition of mitotic cell cycle"/>
    <property type="evidence" value="ECO:0007669"/>
    <property type="project" value="TreeGrafter"/>
</dbReference>
<evidence type="ECO:0000313" key="6">
    <source>
        <dbReference type="Proteomes" id="UP001445076"/>
    </source>
</evidence>
<dbReference type="AlphaFoldDB" id="A0AAW0Y246"/>
<dbReference type="Pfam" id="PF02252">
    <property type="entry name" value="PA28_C"/>
    <property type="match status" value="1"/>
</dbReference>
<evidence type="ECO:0008006" key="7">
    <source>
        <dbReference type="Google" id="ProtNLM"/>
    </source>
</evidence>
<evidence type="ECO:0000259" key="3">
    <source>
        <dbReference type="Pfam" id="PF02251"/>
    </source>
</evidence>
<keyword evidence="6" id="KW-1185">Reference proteome</keyword>
<dbReference type="InterPro" id="IPR036997">
    <property type="entry name" value="PA28_C_sf"/>
</dbReference>
<dbReference type="FunFam" id="1.20.120.180:FF:000001">
    <property type="entry name" value="Proteasome activator complex subunit 3"/>
    <property type="match status" value="1"/>
</dbReference>
<comment type="similarity">
    <text evidence="1">Belongs to the PA28 family.</text>
</comment>
<dbReference type="PANTHER" id="PTHR10660:SF2">
    <property type="entry name" value="LD45860P"/>
    <property type="match status" value="1"/>
</dbReference>
<organism evidence="5 6">
    <name type="scientific">Cherax quadricarinatus</name>
    <name type="common">Australian red claw crayfish</name>
    <dbReference type="NCBI Taxonomy" id="27406"/>
    <lineage>
        <taxon>Eukaryota</taxon>
        <taxon>Metazoa</taxon>
        <taxon>Ecdysozoa</taxon>
        <taxon>Arthropoda</taxon>
        <taxon>Crustacea</taxon>
        <taxon>Multicrustacea</taxon>
        <taxon>Malacostraca</taxon>
        <taxon>Eumalacostraca</taxon>
        <taxon>Eucarida</taxon>
        <taxon>Decapoda</taxon>
        <taxon>Pleocyemata</taxon>
        <taxon>Astacidea</taxon>
        <taxon>Parastacoidea</taxon>
        <taxon>Parastacidae</taxon>
        <taxon>Cherax</taxon>
    </lineage>
</organism>
<keyword evidence="2" id="KW-0647">Proteasome</keyword>
<accession>A0AAW0Y246</accession>
<reference evidence="5 6" key="1">
    <citation type="journal article" date="2024" name="BMC Genomics">
        <title>Genome assembly of redclaw crayfish (Cherax quadricarinatus) provides insights into its immune adaptation and hypoxia tolerance.</title>
        <authorList>
            <person name="Liu Z."/>
            <person name="Zheng J."/>
            <person name="Li H."/>
            <person name="Fang K."/>
            <person name="Wang S."/>
            <person name="He J."/>
            <person name="Zhou D."/>
            <person name="Weng S."/>
            <person name="Chi M."/>
            <person name="Gu Z."/>
            <person name="He J."/>
            <person name="Li F."/>
            <person name="Wang M."/>
        </authorList>
    </citation>
    <scope>NUCLEOTIDE SEQUENCE [LARGE SCALE GENOMIC DNA]</scope>
    <source>
        <strain evidence="5">ZL_2023a</strain>
    </source>
</reference>
<gene>
    <name evidence="5" type="ORF">OTU49_016852</name>
</gene>
<protein>
    <recommendedName>
        <fullName evidence="7">Proteasome activator complex subunit 3</fullName>
    </recommendedName>
</protein>
<dbReference type="SUPFAM" id="SSF47216">
    <property type="entry name" value="Proteasome activator"/>
    <property type="match status" value="1"/>
</dbReference>
<evidence type="ECO:0000259" key="4">
    <source>
        <dbReference type="Pfam" id="PF02252"/>
    </source>
</evidence>
<dbReference type="GO" id="GO:0061136">
    <property type="term" value="P:regulation of proteasomal protein catabolic process"/>
    <property type="evidence" value="ECO:0007669"/>
    <property type="project" value="TreeGrafter"/>
</dbReference>
<dbReference type="InterPro" id="IPR036996">
    <property type="entry name" value="PA28_N_sf"/>
</dbReference>
<dbReference type="PANTHER" id="PTHR10660">
    <property type="entry name" value="PROTEASOME REGULATOR PA28"/>
    <property type="match status" value="1"/>
</dbReference>
<proteinExistence type="inferred from homology"/>
<dbReference type="Proteomes" id="UP001445076">
    <property type="component" value="Unassembled WGS sequence"/>
</dbReference>
<evidence type="ECO:0000256" key="2">
    <source>
        <dbReference type="ARBA" id="ARBA00022942"/>
    </source>
</evidence>
<dbReference type="Gene3D" id="1.20.120.180">
    <property type="entry name" value="Proteasome activator pa28, C-terminal domain"/>
    <property type="match status" value="1"/>
</dbReference>
<dbReference type="GO" id="GO:0061133">
    <property type="term" value="F:endopeptidase activator activity"/>
    <property type="evidence" value="ECO:0007669"/>
    <property type="project" value="TreeGrafter"/>
</dbReference>
<sequence length="262" mass="30121">GNRNKPPRSLLMPYLEMDEFLPQVESYKGTVKEKAEELVKKKFPERIIHFNKLLEESPFLCENLEAVHSDLKIPVPEPFIVNNHDGDPPGKKRKMSDVTEDAVTGAKVFVLPSGSVPINPHITLMVDTIKPLICQLVEEANLLKMWISFLIPKIEDGNNFGVSIQEETLGEIRTVESEAASFFDQISRYYMTRAKLVSKVAKYPHIDDYRRTVVELDEKEYLSLRITLSEIRNHYATLHDMITKNMEKIKKPRSTNSIEAMY</sequence>
<comment type="caution">
    <text evidence="5">The sequence shown here is derived from an EMBL/GenBank/DDBJ whole genome shotgun (WGS) entry which is preliminary data.</text>
</comment>
<dbReference type="Gene3D" id="1.20.5.120">
    <property type="entry name" value="Proteasome activator pa28, N-terminal domain"/>
    <property type="match status" value="1"/>
</dbReference>
<dbReference type="InterPro" id="IPR009077">
    <property type="entry name" value="Proteasome_activ_PA28"/>
</dbReference>
<evidence type="ECO:0000256" key="1">
    <source>
        <dbReference type="ARBA" id="ARBA00005883"/>
    </source>
</evidence>
<dbReference type="GO" id="GO:0005654">
    <property type="term" value="C:nucleoplasm"/>
    <property type="evidence" value="ECO:0007669"/>
    <property type="project" value="TreeGrafter"/>
</dbReference>